<sequence>MKRVVSVSLGSAKRDHCAEIELMGETIQIERIGTNGNIQRAINLIKDLDGKVDAFGMGGIDLYLWAGQRKYILRDAIGIQKAAQKTPIVDGSGLKNTLEPRVIEYLYKERIVEFANKKVLITSAMDRFGMAEAIDGKGARLTIGDLIFALKVDCPLYSLKTLNRVAKILAPIACKLPLSMLYPTGKQQDGKIDRKIGSYYQENDIIAGDYHYIRRYMPERLDGKTLITNTVTQLDVEELKAKGVALLVTTTPELEGRSFGTNAMEAAIVALGRNETIKQWPRSYETILEEINLKPRILRLQDFPFLT</sequence>
<dbReference type="STRING" id="293826.Amet_4526"/>
<evidence type="ECO:0000313" key="2">
    <source>
        <dbReference type="Proteomes" id="UP000001572"/>
    </source>
</evidence>
<protein>
    <recommendedName>
        <fullName evidence="3">Quinate 5-dehydrogenase</fullName>
    </recommendedName>
</protein>
<reference evidence="2" key="1">
    <citation type="journal article" date="2016" name="Genome Announc.">
        <title>Complete genome sequence of Alkaliphilus metalliredigens strain QYMF, an alkaliphilic and metal-reducing bacterium isolated from borax-contaminated leachate ponds.</title>
        <authorList>
            <person name="Hwang C."/>
            <person name="Copeland A."/>
            <person name="Lucas S."/>
            <person name="Lapidus A."/>
            <person name="Barry K."/>
            <person name="Detter J.C."/>
            <person name="Glavina Del Rio T."/>
            <person name="Hammon N."/>
            <person name="Israni S."/>
            <person name="Dalin E."/>
            <person name="Tice H."/>
            <person name="Pitluck S."/>
            <person name="Chertkov O."/>
            <person name="Brettin T."/>
            <person name="Bruce D."/>
            <person name="Han C."/>
            <person name="Schmutz J."/>
            <person name="Larimer F."/>
            <person name="Land M.L."/>
            <person name="Hauser L."/>
            <person name="Kyrpides N."/>
            <person name="Mikhailova N."/>
            <person name="Ye Q."/>
            <person name="Zhou J."/>
            <person name="Richardson P."/>
            <person name="Fields M.W."/>
        </authorList>
    </citation>
    <scope>NUCLEOTIDE SEQUENCE [LARGE SCALE GENOMIC DNA]</scope>
    <source>
        <strain evidence="2">QYMF</strain>
    </source>
</reference>
<dbReference type="HOGENOM" id="CLU_1007311_0_0_9"/>
<organism evidence="1 2">
    <name type="scientific">Alkaliphilus metalliredigens (strain QYMF)</name>
    <dbReference type="NCBI Taxonomy" id="293826"/>
    <lineage>
        <taxon>Bacteria</taxon>
        <taxon>Bacillati</taxon>
        <taxon>Bacillota</taxon>
        <taxon>Clostridia</taxon>
        <taxon>Peptostreptococcales</taxon>
        <taxon>Natronincolaceae</taxon>
        <taxon>Alkaliphilus</taxon>
    </lineage>
</organism>
<dbReference type="OrthoDB" id="9780944at2"/>
<evidence type="ECO:0008006" key="3">
    <source>
        <dbReference type="Google" id="ProtNLM"/>
    </source>
</evidence>
<evidence type="ECO:0000313" key="1">
    <source>
        <dbReference type="EMBL" id="ABR50598.1"/>
    </source>
</evidence>
<name>A6TWN0_ALKMQ</name>
<proteinExistence type="predicted"/>
<dbReference type="RefSeq" id="WP_012065489.1">
    <property type="nucleotide sequence ID" value="NC_009633.1"/>
</dbReference>
<dbReference type="eggNOG" id="COG5322">
    <property type="taxonomic scope" value="Bacteria"/>
</dbReference>
<gene>
    <name evidence="1" type="ordered locus">Amet_4526</name>
</gene>
<dbReference type="EMBL" id="CP000724">
    <property type="protein sequence ID" value="ABR50598.1"/>
    <property type="molecule type" value="Genomic_DNA"/>
</dbReference>
<dbReference type="KEGG" id="amt:Amet_4526"/>
<accession>A6TWN0</accession>
<keyword evidence="2" id="KW-1185">Reference proteome</keyword>
<dbReference type="AlphaFoldDB" id="A6TWN0"/>
<dbReference type="Proteomes" id="UP000001572">
    <property type="component" value="Chromosome"/>
</dbReference>